<keyword evidence="11" id="KW-1015">Disulfide bond</keyword>
<dbReference type="Pfam" id="PF02852">
    <property type="entry name" value="Pyr_redox_dim"/>
    <property type="match status" value="1"/>
</dbReference>
<evidence type="ECO:0000313" key="20">
    <source>
        <dbReference type="Proteomes" id="UP000008792"/>
    </source>
</evidence>
<dbReference type="InterPro" id="IPR004099">
    <property type="entry name" value="Pyr_nucl-diS_OxRdtase_dimer"/>
</dbReference>
<evidence type="ECO:0000259" key="17">
    <source>
        <dbReference type="Pfam" id="PF02852"/>
    </source>
</evidence>
<dbReference type="HOGENOM" id="CLU_016755_2_4_1"/>
<dbReference type="Gene3D" id="3.30.390.30">
    <property type="match status" value="1"/>
</dbReference>
<name>B4M899_DROVI</name>
<keyword evidence="9 15" id="KW-0560">Oxidoreductase</keyword>
<evidence type="ECO:0000256" key="14">
    <source>
        <dbReference type="ARBA" id="ARBA00054062"/>
    </source>
</evidence>
<feature type="domain" description="FAD/NAD(P)-binding" evidence="18">
    <location>
        <begin position="138"/>
        <end position="469"/>
    </location>
</feature>
<accession>B4M899</accession>
<evidence type="ECO:0000313" key="19">
    <source>
        <dbReference type="EMBL" id="EDW62375.2"/>
    </source>
</evidence>
<dbReference type="SUPFAM" id="SSF55424">
    <property type="entry name" value="FAD/NAD-linked reductases, dimerisation (C-terminal) domain"/>
    <property type="match status" value="1"/>
</dbReference>
<dbReference type="InterPro" id="IPR006338">
    <property type="entry name" value="Thioredoxin/glutathione_Rdtase"/>
</dbReference>
<dbReference type="InterPro" id="IPR036188">
    <property type="entry name" value="FAD/NAD-bd_sf"/>
</dbReference>
<dbReference type="InterPro" id="IPR046952">
    <property type="entry name" value="GSHR/TRXR-like"/>
</dbReference>
<evidence type="ECO:0000256" key="13">
    <source>
        <dbReference type="ARBA" id="ARBA00048132"/>
    </source>
</evidence>
<dbReference type="FunFam" id="3.50.50.60:FF:000190">
    <property type="entry name" value="Thioredoxin reductase"/>
    <property type="match status" value="1"/>
</dbReference>
<dbReference type="KEGG" id="dvi:6633312"/>
<dbReference type="InterPro" id="IPR023753">
    <property type="entry name" value="FAD/NAD-binding_dom"/>
</dbReference>
<dbReference type="PROSITE" id="PS00076">
    <property type="entry name" value="PYRIDINE_REDOX_1"/>
    <property type="match status" value="1"/>
</dbReference>
<evidence type="ECO:0000256" key="9">
    <source>
        <dbReference type="ARBA" id="ARBA00023002"/>
    </source>
</evidence>
<evidence type="ECO:0000259" key="18">
    <source>
        <dbReference type="Pfam" id="PF07992"/>
    </source>
</evidence>
<reference evidence="19 20" key="1">
    <citation type="journal article" date="2007" name="Nature">
        <title>Evolution of genes and genomes on the Drosophila phylogeny.</title>
        <authorList>
            <consortium name="Drosophila 12 Genomes Consortium"/>
            <person name="Clark A.G."/>
            <person name="Eisen M.B."/>
            <person name="Smith D.R."/>
            <person name="Bergman C.M."/>
            <person name="Oliver B."/>
            <person name="Markow T.A."/>
            <person name="Kaufman T.C."/>
            <person name="Kellis M."/>
            <person name="Gelbart W."/>
            <person name="Iyer V.N."/>
            <person name="Pollard D.A."/>
            <person name="Sackton T.B."/>
            <person name="Larracuente A.M."/>
            <person name="Singh N.D."/>
            <person name="Abad J.P."/>
            <person name="Abt D.N."/>
            <person name="Adryan B."/>
            <person name="Aguade M."/>
            <person name="Akashi H."/>
            <person name="Anderson W.W."/>
            <person name="Aquadro C.F."/>
            <person name="Ardell D.H."/>
            <person name="Arguello R."/>
            <person name="Artieri C.G."/>
            <person name="Barbash D.A."/>
            <person name="Barker D."/>
            <person name="Barsanti P."/>
            <person name="Batterham P."/>
            <person name="Batzoglou S."/>
            <person name="Begun D."/>
            <person name="Bhutkar A."/>
            <person name="Blanco E."/>
            <person name="Bosak S.A."/>
            <person name="Bradley R.K."/>
            <person name="Brand A.D."/>
            <person name="Brent M.R."/>
            <person name="Brooks A.N."/>
            <person name="Brown R.H."/>
            <person name="Butlin R.K."/>
            <person name="Caggese C."/>
            <person name="Calvi B.R."/>
            <person name="Bernardo de Carvalho A."/>
            <person name="Caspi A."/>
            <person name="Castrezana S."/>
            <person name="Celniker S.E."/>
            <person name="Chang J.L."/>
            <person name="Chapple C."/>
            <person name="Chatterji S."/>
            <person name="Chinwalla A."/>
            <person name="Civetta A."/>
            <person name="Clifton S.W."/>
            <person name="Comeron J.M."/>
            <person name="Costello J.C."/>
            <person name="Coyne J.A."/>
            <person name="Daub J."/>
            <person name="David R.G."/>
            <person name="Delcher A.L."/>
            <person name="Delehaunty K."/>
            <person name="Do C.B."/>
            <person name="Ebling H."/>
            <person name="Edwards K."/>
            <person name="Eickbush T."/>
            <person name="Evans J.D."/>
            <person name="Filipski A."/>
            <person name="Findeiss S."/>
            <person name="Freyhult E."/>
            <person name="Fulton L."/>
            <person name="Fulton R."/>
            <person name="Garcia A.C."/>
            <person name="Gardiner A."/>
            <person name="Garfield D.A."/>
            <person name="Garvin B.E."/>
            <person name="Gibson G."/>
            <person name="Gilbert D."/>
            <person name="Gnerre S."/>
            <person name="Godfrey J."/>
            <person name="Good R."/>
            <person name="Gotea V."/>
            <person name="Gravely B."/>
            <person name="Greenberg A.J."/>
            <person name="Griffiths-Jones S."/>
            <person name="Gross S."/>
            <person name="Guigo R."/>
            <person name="Gustafson E.A."/>
            <person name="Haerty W."/>
            <person name="Hahn M.W."/>
            <person name="Halligan D.L."/>
            <person name="Halpern A.L."/>
            <person name="Halter G.M."/>
            <person name="Han M.V."/>
            <person name="Heger A."/>
            <person name="Hillier L."/>
            <person name="Hinrichs A.S."/>
            <person name="Holmes I."/>
            <person name="Hoskins R.A."/>
            <person name="Hubisz M.J."/>
            <person name="Hultmark D."/>
            <person name="Huntley M.A."/>
            <person name="Jaffe D.B."/>
            <person name="Jagadeeshan S."/>
            <person name="Jeck W.R."/>
            <person name="Johnson J."/>
            <person name="Jones C.D."/>
            <person name="Jordan W.C."/>
            <person name="Karpen G.H."/>
            <person name="Kataoka E."/>
            <person name="Keightley P.D."/>
            <person name="Kheradpour P."/>
            <person name="Kirkness E.F."/>
            <person name="Koerich L.B."/>
            <person name="Kristiansen K."/>
            <person name="Kudrna D."/>
            <person name="Kulathinal R.J."/>
            <person name="Kumar S."/>
            <person name="Kwok R."/>
            <person name="Lander E."/>
            <person name="Langley C.H."/>
            <person name="Lapoint R."/>
            <person name="Lazzaro B.P."/>
            <person name="Lee S.J."/>
            <person name="Levesque L."/>
            <person name="Li R."/>
            <person name="Lin C.F."/>
            <person name="Lin M.F."/>
            <person name="Lindblad-Toh K."/>
            <person name="Llopart A."/>
            <person name="Long M."/>
            <person name="Low L."/>
            <person name="Lozovsky E."/>
            <person name="Lu J."/>
            <person name="Luo M."/>
            <person name="Machado C.A."/>
            <person name="Makalowski W."/>
            <person name="Marzo M."/>
            <person name="Matsuda M."/>
            <person name="Matzkin L."/>
            <person name="McAllister B."/>
            <person name="McBride C.S."/>
            <person name="McKernan B."/>
            <person name="McKernan K."/>
            <person name="Mendez-Lago M."/>
            <person name="Minx P."/>
            <person name="Mollenhauer M.U."/>
            <person name="Montooth K."/>
            <person name="Mount S.M."/>
            <person name="Mu X."/>
            <person name="Myers E."/>
            <person name="Negre B."/>
            <person name="Newfeld S."/>
            <person name="Nielsen R."/>
            <person name="Noor M.A."/>
            <person name="O'Grady P."/>
            <person name="Pachter L."/>
            <person name="Papaceit M."/>
            <person name="Parisi M.J."/>
            <person name="Parisi M."/>
            <person name="Parts L."/>
            <person name="Pedersen J.S."/>
            <person name="Pesole G."/>
            <person name="Phillippy A.M."/>
            <person name="Ponting C.P."/>
            <person name="Pop M."/>
            <person name="Porcelli D."/>
            <person name="Powell J.R."/>
            <person name="Prohaska S."/>
            <person name="Pruitt K."/>
            <person name="Puig M."/>
            <person name="Quesneville H."/>
            <person name="Ram K.R."/>
            <person name="Rand D."/>
            <person name="Rasmussen M.D."/>
            <person name="Reed L.K."/>
            <person name="Reenan R."/>
            <person name="Reily A."/>
            <person name="Remington K.A."/>
            <person name="Rieger T.T."/>
            <person name="Ritchie M.G."/>
            <person name="Robin C."/>
            <person name="Rogers Y.H."/>
            <person name="Rohde C."/>
            <person name="Rozas J."/>
            <person name="Rubenfield M.J."/>
            <person name="Ruiz A."/>
            <person name="Russo S."/>
            <person name="Salzberg S.L."/>
            <person name="Sanchez-Gracia A."/>
            <person name="Saranga D.J."/>
            <person name="Sato H."/>
            <person name="Schaeffer S.W."/>
            <person name="Schatz M.C."/>
            <person name="Schlenke T."/>
            <person name="Schwartz R."/>
            <person name="Segarra C."/>
            <person name="Singh R.S."/>
            <person name="Sirot L."/>
            <person name="Sirota M."/>
            <person name="Sisneros N.B."/>
            <person name="Smith C.D."/>
            <person name="Smith T.F."/>
            <person name="Spieth J."/>
            <person name="Stage D.E."/>
            <person name="Stark A."/>
            <person name="Stephan W."/>
            <person name="Strausberg R.L."/>
            <person name="Strempel S."/>
            <person name="Sturgill D."/>
            <person name="Sutton G."/>
            <person name="Sutton G.G."/>
            <person name="Tao W."/>
            <person name="Teichmann S."/>
            <person name="Tobari Y.N."/>
            <person name="Tomimura Y."/>
            <person name="Tsolas J.M."/>
            <person name="Valente V.L."/>
            <person name="Venter E."/>
            <person name="Venter J.C."/>
            <person name="Vicario S."/>
            <person name="Vieira F.G."/>
            <person name="Vilella A.J."/>
            <person name="Villasante A."/>
            <person name="Walenz B."/>
            <person name="Wang J."/>
            <person name="Wasserman M."/>
            <person name="Watts T."/>
            <person name="Wilson D."/>
            <person name="Wilson R.K."/>
            <person name="Wing R.A."/>
            <person name="Wolfner M.F."/>
            <person name="Wong A."/>
            <person name="Wong G.K."/>
            <person name="Wu C.I."/>
            <person name="Wu G."/>
            <person name="Yamamoto D."/>
            <person name="Yang H.P."/>
            <person name="Yang S.P."/>
            <person name="Yorke J.A."/>
            <person name="Yoshida K."/>
            <person name="Zdobnov E."/>
            <person name="Zhang P."/>
            <person name="Zhang Y."/>
            <person name="Zimin A.V."/>
            <person name="Baldwin J."/>
            <person name="Abdouelleil A."/>
            <person name="Abdulkadir J."/>
            <person name="Abebe A."/>
            <person name="Abera B."/>
            <person name="Abreu J."/>
            <person name="Acer S.C."/>
            <person name="Aftuck L."/>
            <person name="Alexander A."/>
            <person name="An P."/>
            <person name="Anderson E."/>
            <person name="Anderson S."/>
            <person name="Arachi H."/>
            <person name="Azer M."/>
            <person name="Bachantsang P."/>
            <person name="Barry A."/>
            <person name="Bayul T."/>
            <person name="Berlin A."/>
            <person name="Bessette D."/>
            <person name="Bloom T."/>
            <person name="Blye J."/>
            <person name="Boguslavskiy L."/>
            <person name="Bonnet C."/>
            <person name="Boukhgalter B."/>
            <person name="Bourzgui I."/>
            <person name="Brown A."/>
            <person name="Cahill P."/>
            <person name="Channer S."/>
            <person name="Cheshatsang Y."/>
            <person name="Chuda L."/>
            <person name="Citroen M."/>
            <person name="Collymore A."/>
            <person name="Cooke P."/>
            <person name="Costello M."/>
            <person name="D'Aco K."/>
            <person name="Daza R."/>
            <person name="De Haan G."/>
            <person name="DeGray S."/>
            <person name="DeMaso C."/>
            <person name="Dhargay N."/>
            <person name="Dooley K."/>
            <person name="Dooley E."/>
            <person name="Doricent M."/>
            <person name="Dorje P."/>
            <person name="Dorjee K."/>
            <person name="Dupes A."/>
            <person name="Elong R."/>
            <person name="Falk J."/>
            <person name="Farina A."/>
            <person name="Faro S."/>
            <person name="Ferguson D."/>
            <person name="Fisher S."/>
            <person name="Foley C.D."/>
            <person name="Franke A."/>
            <person name="Friedrich D."/>
            <person name="Gadbois L."/>
            <person name="Gearin G."/>
            <person name="Gearin C.R."/>
            <person name="Giannoukos G."/>
            <person name="Goode T."/>
            <person name="Graham J."/>
            <person name="Grandbois E."/>
            <person name="Grewal S."/>
            <person name="Gyaltsen K."/>
            <person name="Hafez N."/>
            <person name="Hagos B."/>
            <person name="Hall J."/>
            <person name="Henson C."/>
            <person name="Hollinger A."/>
            <person name="Honan T."/>
            <person name="Huard M.D."/>
            <person name="Hughes L."/>
            <person name="Hurhula B."/>
            <person name="Husby M.E."/>
            <person name="Kamat A."/>
            <person name="Kanga B."/>
            <person name="Kashin S."/>
            <person name="Khazanovich D."/>
            <person name="Kisner P."/>
            <person name="Lance K."/>
            <person name="Lara M."/>
            <person name="Lee W."/>
            <person name="Lennon N."/>
            <person name="Letendre F."/>
            <person name="LeVine R."/>
            <person name="Lipovsky A."/>
            <person name="Liu X."/>
            <person name="Liu J."/>
            <person name="Liu S."/>
            <person name="Lokyitsang T."/>
            <person name="Lokyitsang Y."/>
            <person name="Lubonja R."/>
            <person name="Lui A."/>
            <person name="MacDonald P."/>
            <person name="Magnisalis V."/>
            <person name="Maru K."/>
            <person name="Matthews C."/>
            <person name="McCusker W."/>
            <person name="McDonough S."/>
            <person name="Mehta T."/>
            <person name="Meldrim J."/>
            <person name="Meneus L."/>
            <person name="Mihai O."/>
            <person name="Mihalev A."/>
            <person name="Mihova T."/>
            <person name="Mittelman R."/>
            <person name="Mlenga V."/>
            <person name="Montmayeur A."/>
            <person name="Mulrain L."/>
            <person name="Navidi A."/>
            <person name="Naylor J."/>
            <person name="Negash T."/>
            <person name="Nguyen T."/>
            <person name="Nguyen N."/>
            <person name="Nicol R."/>
            <person name="Norbu C."/>
            <person name="Norbu N."/>
            <person name="Novod N."/>
            <person name="O'Neill B."/>
            <person name="Osman S."/>
            <person name="Markiewicz E."/>
            <person name="Oyono O.L."/>
            <person name="Patti C."/>
            <person name="Phunkhang P."/>
            <person name="Pierre F."/>
            <person name="Priest M."/>
            <person name="Raghuraman S."/>
            <person name="Rege F."/>
            <person name="Reyes R."/>
            <person name="Rise C."/>
            <person name="Rogov P."/>
            <person name="Ross K."/>
            <person name="Ryan E."/>
            <person name="Settipalli S."/>
            <person name="Shea T."/>
            <person name="Sherpa N."/>
            <person name="Shi L."/>
            <person name="Shih D."/>
            <person name="Sparrow T."/>
            <person name="Spaulding J."/>
            <person name="Stalker J."/>
            <person name="Stange-Thomann N."/>
            <person name="Stavropoulos S."/>
            <person name="Stone C."/>
            <person name="Strader C."/>
            <person name="Tesfaye S."/>
            <person name="Thomson T."/>
            <person name="Thoulutsang Y."/>
            <person name="Thoulutsang D."/>
            <person name="Topham K."/>
            <person name="Topping I."/>
            <person name="Tsamla T."/>
            <person name="Vassiliev H."/>
            <person name="Vo A."/>
            <person name="Wangchuk T."/>
            <person name="Wangdi T."/>
            <person name="Weiand M."/>
            <person name="Wilkinson J."/>
            <person name="Wilson A."/>
            <person name="Yadav S."/>
            <person name="Young G."/>
            <person name="Yu Q."/>
            <person name="Zembek L."/>
            <person name="Zhong D."/>
            <person name="Zimmer A."/>
            <person name="Zwirko Z."/>
            <person name="Jaffe D.B."/>
            <person name="Alvarez P."/>
            <person name="Brockman W."/>
            <person name="Butler J."/>
            <person name="Chin C."/>
            <person name="Gnerre S."/>
            <person name="Grabherr M."/>
            <person name="Kleber M."/>
            <person name="Mauceli E."/>
            <person name="MacCallum I."/>
        </authorList>
    </citation>
    <scope>NUCLEOTIDE SEQUENCE [LARGE SCALE GENOMIC DNA]</scope>
    <source>
        <strain evidence="20">Tucson 15010-1051.87</strain>
    </source>
</reference>
<dbReference type="STRING" id="7244.B4M899"/>
<keyword evidence="6 15" id="KW-0274">FAD</keyword>
<dbReference type="GO" id="GO:0050660">
    <property type="term" value="F:flavin adenine dinucleotide binding"/>
    <property type="evidence" value="ECO:0007669"/>
    <property type="project" value="InterPro"/>
</dbReference>
<keyword evidence="10" id="KW-0496">Mitochondrion</keyword>
<evidence type="ECO:0000256" key="4">
    <source>
        <dbReference type="ARBA" id="ARBA00012610"/>
    </source>
</evidence>
<dbReference type="Gene3D" id="3.50.50.60">
    <property type="entry name" value="FAD/NAD(P)-binding domain"/>
    <property type="match status" value="2"/>
</dbReference>
<evidence type="ECO:0000256" key="8">
    <source>
        <dbReference type="ARBA" id="ARBA00022946"/>
    </source>
</evidence>
<dbReference type="GO" id="GO:0004362">
    <property type="term" value="F:glutathione-disulfide reductase (NADPH) activity"/>
    <property type="evidence" value="ECO:0007669"/>
    <property type="project" value="TreeGrafter"/>
</dbReference>
<protein>
    <recommendedName>
        <fullName evidence="4">thioredoxin-disulfide reductase (NADPH)</fullName>
        <ecNumber evidence="4">1.8.1.9</ecNumber>
    </recommendedName>
</protein>
<dbReference type="GO" id="GO:0045454">
    <property type="term" value="P:cell redox homeostasis"/>
    <property type="evidence" value="ECO:0007669"/>
    <property type="project" value="InterPro"/>
</dbReference>
<keyword evidence="5 15" id="KW-0285">Flavoprotein</keyword>
<dbReference type="OrthoDB" id="5956163at2759"/>
<feature type="domain" description="Pyridine nucleotide-disulphide oxidoreductase dimerisation" evidence="17">
    <location>
        <begin position="489"/>
        <end position="600"/>
    </location>
</feature>
<keyword evidence="8" id="KW-0809">Transit peptide</keyword>
<sequence length="618" mass="67768">MSLTLWNSRFSVTLVRQQATMFMSSSTKTIAANSLHYTFNNNFQPQQHQIQNQQQRRYSTTIMKPINTALPDKGARRTSQSGNRNPGKTLPQGRNSLESSTSDSGINVPPFNHPHCDRQAMYQQPVRKVKPLRGNYDYDLVVIGGGSGGLSCAKEAVAHGARVACLDFVKPTPIGTKWGVGGTCVNVGCIPKKLMHQASLLGEAVHEAAAYGWNVDDKIKPDWNKLVSSVQNHIKSVNWVTRVDLRDKKVEYINGLGSFVDPHTLSAKLKSGDRTITAQTFVIAVGGRPRYPNIPGAVEYGITSDDLFSLDREPGKTLVVGAGYIGLECAGFLKGLGYEPTVMVRSIVLRGFDQQMANLVAASMEERGIPFLRKTVPLSVEKQSDGRLLVKYENTETGEIDSDVFDTVLWAIGRKGLVEDLNLHNAGVLTHKDKIQVDCEETTNVPHIYAVGDIIYGKPELTPVAVLAGRLLARRLYADSDLRMDYADVATTVFTPLEYACVGLSEEDAVKTYGAEEIEVFHGYYKPTEFFIPQKSVRYCYVKAVAQRSGEQRVYGLHYLGPVAGEVIQGFAAALKSGLTIPTLMNTVGIHPTTAEEFTRLSITKRSGLDPTPASCCS</sequence>
<evidence type="ECO:0000256" key="12">
    <source>
        <dbReference type="ARBA" id="ARBA00023284"/>
    </source>
</evidence>
<dbReference type="EC" id="1.8.1.9" evidence="4"/>
<dbReference type="EMBL" id="CH940653">
    <property type="protein sequence ID" value="EDW62375.2"/>
    <property type="molecule type" value="Genomic_DNA"/>
</dbReference>
<evidence type="ECO:0000256" key="11">
    <source>
        <dbReference type="ARBA" id="ARBA00023157"/>
    </source>
</evidence>
<keyword evidence="12 15" id="KW-0676">Redox-active center</keyword>
<comment type="similarity">
    <text evidence="3 15">Belongs to the class-I pyridine nucleotide-disulfide oxidoreductase family.</text>
</comment>
<dbReference type="PANTHER" id="PTHR42737:SF7">
    <property type="entry name" value="THIOREDOXIN-DISULFIDE REDUCTASE"/>
    <property type="match status" value="1"/>
</dbReference>
<dbReference type="AlphaFoldDB" id="B4M899"/>
<dbReference type="PANTHER" id="PTHR42737">
    <property type="entry name" value="GLUTATHIONE REDUCTASE"/>
    <property type="match status" value="1"/>
</dbReference>
<evidence type="ECO:0000256" key="7">
    <source>
        <dbReference type="ARBA" id="ARBA00022857"/>
    </source>
</evidence>
<dbReference type="Pfam" id="PF07992">
    <property type="entry name" value="Pyr_redox_2"/>
    <property type="match status" value="1"/>
</dbReference>
<dbReference type="FunFam" id="3.30.390.30:FF:000004">
    <property type="entry name" value="Thioredoxin reductase 1, cytoplasmic"/>
    <property type="match status" value="1"/>
</dbReference>
<dbReference type="SMR" id="B4M899"/>
<evidence type="ECO:0000256" key="15">
    <source>
        <dbReference type="RuleBase" id="RU003691"/>
    </source>
</evidence>
<keyword evidence="7" id="KW-0521">NADP</keyword>
<comment type="cofactor">
    <cofactor evidence="1">
        <name>FAD</name>
        <dbReference type="ChEBI" id="CHEBI:57692"/>
    </cofactor>
</comment>
<comment type="subcellular location">
    <subcellularLocation>
        <location evidence="2">Mitochondrion</location>
    </subcellularLocation>
</comment>
<dbReference type="GO" id="GO:0004791">
    <property type="term" value="F:thioredoxin-disulfide reductase (NADPH) activity"/>
    <property type="evidence" value="ECO:0007669"/>
    <property type="project" value="UniProtKB-EC"/>
</dbReference>
<evidence type="ECO:0000256" key="5">
    <source>
        <dbReference type="ARBA" id="ARBA00022630"/>
    </source>
</evidence>
<dbReference type="FunCoup" id="B4M899">
    <property type="interactions" value="1859"/>
</dbReference>
<gene>
    <name evidence="19" type="primary">Dvir\GJ16646</name>
    <name evidence="19" type="ORF">Dvir_GJ16646</name>
</gene>
<keyword evidence="20" id="KW-1185">Reference proteome</keyword>
<proteinExistence type="inferred from homology"/>
<dbReference type="PRINTS" id="PR00368">
    <property type="entry name" value="FADPNR"/>
</dbReference>
<dbReference type="GO" id="GO:0034599">
    <property type="term" value="P:cellular response to oxidative stress"/>
    <property type="evidence" value="ECO:0007669"/>
    <property type="project" value="TreeGrafter"/>
</dbReference>
<organism evidence="19 20">
    <name type="scientific">Drosophila virilis</name>
    <name type="common">Fruit fly</name>
    <dbReference type="NCBI Taxonomy" id="7244"/>
    <lineage>
        <taxon>Eukaryota</taxon>
        <taxon>Metazoa</taxon>
        <taxon>Ecdysozoa</taxon>
        <taxon>Arthropoda</taxon>
        <taxon>Hexapoda</taxon>
        <taxon>Insecta</taxon>
        <taxon>Pterygota</taxon>
        <taxon>Neoptera</taxon>
        <taxon>Endopterygota</taxon>
        <taxon>Diptera</taxon>
        <taxon>Brachycera</taxon>
        <taxon>Muscomorpha</taxon>
        <taxon>Ephydroidea</taxon>
        <taxon>Drosophilidae</taxon>
        <taxon>Drosophila</taxon>
    </lineage>
</organism>
<evidence type="ECO:0000256" key="6">
    <source>
        <dbReference type="ARBA" id="ARBA00022827"/>
    </source>
</evidence>
<dbReference type="GO" id="GO:0005829">
    <property type="term" value="C:cytosol"/>
    <property type="evidence" value="ECO:0007669"/>
    <property type="project" value="TreeGrafter"/>
</dbReference>
<evidence type="ECO:0000256" key="16">
    <source>
        <dbReference type="SAM" id="MobiDB-lite"/>
    </source>
</evidence>
<dbReference type="InterPro" id="IPR016156">
    <property type="entry name" value="FAD/NAD-linked_Rdtase_dimer_sf"/>
</dbReference>
<dbReference type="PRINTS" id="PR00411">
    <property type="entry name" value="PNDRDTASEI"/>
</dbReference>
<dbReference type="NCBIfam" id="TIGR01438">
    <property type="entry name" value="TGR"/>
    <property type="match status" value="1"/>
</dbReference>
<comment type="catalytic activity">
    <reaction evidence="13">
        <text>[thioredoxin]-dithiol + NADP(+) = [thioredoxin]-disulfide + NADPH + H(+)</text>
        <dbReference type="Rhea" id="RHEA:20345"/>
        <dbReference type="Rhea" id="RHEA-COMP:10698"/>
        <dbReference type="Rhea" id="RHEA-COMP:10700"/>
        <dbReference type="ChEBI" id="CHEBI:15378"/>
        <dbReference type="ChEBI" id="CHEBI:29950"/>
        <dbReference type="ChEBI" id="CHEBI:50058"/>
        <dbReference type="ChEBI" id="CHEBI:57783"/>
        <dbReference type="ChEBI" id="CHEBI:58349"/>
        <dbReference type="EC" id="1.8.1.9"/>
    </reaction>
</comment>
<dbReference type="InParanoid" id="B4M899"/>
<dbReference type="Proteomes" id="UP000008792">
    <property type="component" value="Unassembled WGS sequence"/>
</dbReference>
<dbReference type="eggNOG" id="KOG4716">
    <property type="taxonomic scope" value="Eukaryota"/>
</dbReference>
<feature type="region of interest" description="Disordered" evidence="16">
    <location>
        <begin position="66"/>
        <end position="105"/>
    </location>
</feature>
<dbReference type="SUPFAM" id="SSF51905">
    <property type="entry name" value="FAD/NAD(P)-binding domain"/>
    <property type="match status" value="1"/>
</dbReference>
<feature type="compositionally biased region" description="Polar residues" evidence="16">
    <location>
        <begin position="77"/>
        <end position="105"/>
    </location>
</feature>
<evidence type="ECO:0000256" key="10">
    <source>
        <dbReference type="ARBA" id="ARBA00023128"/>
    </source>
</evidence>
<comment type="function">
    <text evidence="14">Thioredoxin system is a major player in glutathione metabolism, due to the demonstrated absence of a glutathione reductase. Functionally interacts with the Sod/Cat reactive oxidation species (ROS) defense system and thereby has a role in preadult development and life span. Lack of a glutathione reductase suggests antioxidant defense in Drosophila, and probably in related insects, differs fundamentally from that in other organisms.</text>
</comment>
<dbReference type="GO" id="GO:0006749">
    <property type="term" value="P:glutathione metabolic process"/>
    <property type="evidence" value="ECO:0007669"/>
    <property type="project" value="TreeGrafter"/>
</dbReference>
<evidence type="ECO:0000256" key="1">
    <source>
        <dbReference type="ARBA" id="ARBA00001974"/>
    </source>
</evidence>
<dbReference type="InterPro" id="IPR012999">
    <property type="entry name" value="Pyr_OxRdtase_I_AS"/>
</dbReference>
<evidence type="ECO:0000256" key="3">
    <source>
        <dbReference type="ARBA" id="ARBA00007532"/>
    </source>
</evidence>
<dbReference type="GO" id="GO:0005739">
    <property type="term" value="C:mitochondrion"/>
    <property type="evidence" value="ECO:0007669"/>
    <property type="project" value="UniProtKB-SubCell"/>
</dbReference>
<evidence type="ECO:0000256" key="2">
    <source>
        <dbReference type="ARBA" id="ARBA00004173"/>
    </source>
</evidence>